<protein>
    <submittedName>
        <fullName evidence="1">Unnamed protein product</fullName>
    </submittedName>
</protein>
<evidence type="ECO:0000313" key="1">
    <source>
        <dbReference type="EMBL" id="GMF06370.1"/>
    </source>
</evidence>
<accession>A0ACB5UA62</accession>
<proteinExistence type="predicted"/>
<name>A0ACB5UA62_CANBO</name>
<sequence length="75" mass="8417">MIPNSHSLQIQGQPNHQHQFGQQQLPILQQQQQQQQQAPLQPGQVGADQYGYSPYPNARATTQYGATEYYTSGSM</sequence>
<reference evidence="1" key="1">
    <citation type="submission" date="2023-04" db="EMBL/GenBank/DDBJ databases">
        <title>Candida boidinii NBRC 1967.</title>
        <authorList>
            <person name="Ichikawa N."/>
            <person name="Sato H."/>
            <person name="Tonouchi N."/>
        </authorList>
    </citation>
    <scope>NUCLEOTIDE SEQUENCE</scope>
    <source>
        <strain evidence="1">NBRC 1967</strain>
    </source>
</reference>
<dbReference type="EMBL" id="BSXV01008453">
    <property type="protein sequence ID" value="GMF06370.1"/>
    <property type="molecule type" value="Genomic_DNA"/>
</dbReference>
<dbReference type="Proteomes" id="UP001165101">
    <property type="component" value="Unassembled WGS sequence"/>
</dbReference>
<organism evidence="1 2">
    <name type="scientific">Candida boidinii</name>
    <name type="common">Yeast</name>
    <dbReference type="NCBI Taxonomy" id="5477"/>
    <lineage>
        <taxon>Eukaryota</taxon>
        <taxon>Fungi</taxon>
        <taxon>Dikarya</taxon>
        <taxon>Ascomycota</taxon>
        <taxon>Saccharomycotina</taxon>
        <taxon>Pichiomycetes</taxon>
        <taxon>Pichiales</taxon>
        <taxon>Pichiaceae</taxon>
        <taxon>Ogataea</taxon>
        <taxon>Ogataea/Candida clade</taxon>
    </lineage>
</organism>
<comment type="caution">
    <text evidence="1">The sequence shown here is derived from an EMBL/GenBank/DDBJ whole genome shotgun (WGS) entry which is preliminary data.</text>
</comment>
<evidence type="ECO:0000313" key="2">
    <source>
        <dbReference type="Proteomes" id="UP001165101"/>
    </source>
</evidence>
<keyword evidence="2" id="KW-1185">Reference proteome</keyword>
<gene>
    <name evidence="1" type="ORF">Cboi01_000667500</name>
</gene>